<dbReference type="EMBL" id="KI299632">
    <property type="protein sequence ID" value="ERZ97420.1"/>
    <property type="molecule type" value="Genomic_DNA"/>
</dbReference>
<proteinExistence type="predicted"/>
<dbReference type="AlphaFoldDB" id="U9T219"/>
<sequence>MIVHDYNEKVKLGLEHVIHLLEVEGYLPVLTMFHKLLSVVDLVELFQFHDRSDIRLKTNFQKLIIVK</sequence>
<reference evidence="1" key="1">
    <citation type="submission" date="2013-07" db="EMBL/GenBank/DDBJ databases">
        <title>The genome of an arbuscular mycorrhizal fungus provides insights into the evolution of the oldest plant symbiosis.</title>
        <authorList>
            <consortium name="DOE Joint Genome Institute"/>
            <person name="Tisserant E."/>
            <person name="Malbreil M."/>
            <person name="Kuo A."/>
            <person name="Kohler A."/>
            <person name="Symeonidi A."/>
            <person name="Balestrini R."/>
            <person name="Charron P."/>
            <person name="Duensing N."/>
            <person name="Frei-dit-Frey N."/>
            <person name="Gianinazzi-Pearson V."/>
            <person name="Gilbert B."/>
            <person name="Handa Y."/>
            <person name="Hijri M."/>
            <person name="Kaul R."/>
            <person name="Kawaguchi M."/>
            <person name="Krajinski F."/>
            <person name="Lammers P."/>
            <person name="Lapierre D."/>
            <person name="Masclaux F.G."/>
            <person name="Murat C."/>
            <person name="Morin E."/>
            <person name="Ndikumana S."/>
            <person name="Pagni M."/>
            <person name="Petitpierre D."/>
            <person name="Requena N."/>
            <person name="Rosikiewicz P."/>
            <person name="Riley R."/>
            <person name="Saito K."/>
            <person name="San Clemente H."/>
            <person name="Shapiro H."/>
            <person name="van Tuinen D."/>
            <person name="Becard G."/>
            <person name="Bonfante P."/>
            <person name="Paszkowski U."/>
            <person name="Shachar-Hill Y."/>
            <person name="Young J.P."/>
            <person name="Sanders I.R."/>
            <person name="Henrissat B."/>
            <person name="Rensing S.A."/>
            <person name="Grigoriev I.V."/>
            <person name="Corradi N."/>
            <person name="Roux C."/>
            <person name="Martin F."/>
        </authorList>
    </citation>
    <scope>NUCLEOTIDE SEQUENCE</scope>
    <source>
        <strain evidence="1">DAOM 197198</strain>
    </source>
</reference>
<evidence type="ECO:0000313" key="1">
    <source>
        <dbReference type="EMBL" id="ERZ97420.1"/>
    </source>
</evidence>
<name>U9T219_RHIID</name>
<organism evidence="1">
    <name type="scientific">Rhizophagus irregularis (strain DAOM 181602 / DAOM 197198 / MUCL 43194)</name>
    <name type="common">Arbuscular mycorrhizal fungus</name>
    <name type="synonym">Glomus intraradices</name>
    <dbReference type="NCBI Taxonomy" id="747089"/>
    <lineage>
        <taxon>Eukaryota</taxon>
        <taxon>Fungi</taxon>
        <taxon>Fungi incertae sedis</taxon>
        <taxon>Mucoromycota</taxon>
        <taxon>Glomeromycotina</taxon>
        <taxon>Glomeromycetes</taxon>
        <taxon>Glomerales</taxon>
        <taxon>Glomeraceae</taxon>
        <taxon>Rhizophagus</taxon>
    </lineage>
</organism>
<gene>
    <name evidence="1" type="ORF">GLOINDRAFT_294000</name>
</gene>
<accession>U9T219</accession>
<dbReference type="HOGENOM" id="CLU_2813723_0_0_1"/>
<protein>
    <submittedName>
        <fullName evidence="1">Uncharacterized protein</fullName>
    </submittedName>
</protein>